<evidence type="ECO:0008006" key="3">
    <source>
        <dbReference type="Google" id="ProtNLM"/>
    </source>
</evidence>
<evidence type="ECO:0000313" key="2">
    <source>
        <dbReference type="Proteomes" id="UP000289738"/>
    </source>
</evidence>
<keyword evidence="2" id="KW-1185">Reference proteome</keyword>
<accession>A0A445ARH3</accession>
<dbReference type="AlphaFoldDB" id="A0A445ARH3"/>
<protein>
    <recommendedName>
        <fullName evidence="3">Protein FAR1-RELATED SEQUENCE</fullName>
    </recommendedName>
</protein>
<reference evidence="1 2" key="1">
    <citation type="submission" date="2019-01" db="EMBL/GenBank/DDBJ databases">
        <title>Sequencing of cultivated peanut Arachis hypogaea provides insights into genome evolution and oil improvement.</title>
        <authorList>
            <person name="Chen X."/>
        </authorList>
    </citation>
    <scope>NUCLEOTIDE SEQUENCE [LARGE SCALE GENOMIC DNA]</scope>
    <source>
        <strain evidence="2">cv. Fuhuasheng</strain>
        <tissue evidence="1">Leaves</tissue>
    </source>
</reference>
<evidence type="ECO:0000313" key="1">
    <source>
        <dbReference type="EMBL" id="RYR28984.1"/>
    </source>
</evidence>
<sequence length="245" mass="27778">MEIMGNKQPIAVVTNGNLVIKEAIKEVLPNVAHRFCACHLYHNACEAIKNSKFLDGLKHLIYGALATLCFTLCESASKNRDDFMEIRDDIFGLIQKLKKRHDPDSNVLSNVCLVSDPTVVKTKGVPRQIDGRQNLDTRVVDTSLRSKKYKRRCSNINNVHKSGQPNSHDIGKTCQPNPIDSVKFQNQHLNGLPVYPTFVEFCIPPYHPYNGTPLYQSYSPYYYNVSNENLFWNGGVHDLNGNRKQ</sequence>
<dbReference type="EMBL" id="SDMP01000011">
    <property type="protein sequence ID" value="RYR28984.1"/>
    <property type="molecule type" value="Genomic_DNA"/>
</dbReference>
<dbReference type="Proteomes" id="UP000289738">
    <property type="component" value="Chromosome B01"/>
</dbReference>
<gene>
    <name evidence="1" type="ORF">Ahy_B01g053230</name>
</gene>
<name>A0A445ARH3_ARAHY</name>
<proteinExistence type="predicted"/>
<organism evidence="1 2">
    <name type="scientific">Arachis hypogaea</name>
    <name type="common">Peanut</name>
    <dbReference type="NCBI Taxonomy" id="3818"/>
    <lineage>
        <taxon>Eukaryota</taxon>
        <taxon>Viridiplantae</taxon>
        <taxon>Streptophyta</taxon>
        <taxon>Embryophyta</taxon>
        <taxon>Tracheophyta</taxon>
        <taxon>Spermatophyta</taxon>
        <taxon>Magnoliopsida</taxon>
        <taxon>eudicotyledons</taxon>
        <taxon>Gunneridae</taxon>
        <taxon>Pentapetalae</taxon>
        <taxon>rosids</taxon>
        <taxon>fabids</taxon>
        <taxon>Fabales</taxon>
        <taxon>Fabaceae</taxon>
        <taxon>Papilionoideae</taxon>
        <taxon>50 kb inversion clade</taxon>
        <taxon>dalbergioids sensu lato</taxon>
        <taxon>Dalbergieae</taxon>
        <taxon>Pterocarpus clade</taxon>
        <taxon>Arachis</taxon>
    </lineage>
</organism>
<comment type="caution">
    <text evidence="1">The sequence shown here is derived from an EMBL/GenBank/DDBJ whole genome shotgun (WGS) entry which is preliminary data.</text>
</comment>